<dbReference type="EMBL" id="BDOQ01000002">
    <property type="protein sequence ID" value="GBG13061.1"/>
    <property type="molecule type" value="Genomic_DNA"/>
</dbReference>
<comment type="caution">
    <text evidence="1">The sequence shown here is derived from an EMBL/GenBank/DDBJ whole genome shotgun (WGS) entry which is preliminary data.</text>
</comment>
<proteinExistence type="predicted"/>
<reference evidence="1 2" key="1">
    <citation type="journal article" date="2018" name="Environ. Microbiol.">
        <title>Isolation and genomic characterization of Novimethylophilus kurashikiensis gen. nov. sp. nov., a new lanthanide-dependent methylotrophic species of Methylophilaceae.</title>
        <authorList>
            <person name="Lv H."/>
            <person name="Sahin N."/>
            <person name="Tani A."/>
        </authorList>
    </citation>
    <scope>NUCLEOTIDE SEQUENCE [LARGE SCALE GENOMIC DNA]</scope>
    <source>
        <strain evidence="1 2">La2-4</strain>
    </source>
</reference>
<keyword evidence="2" id="KW-1185">Reference proteome</keyword>
<dbReference type="Proteomes" id="UP000245081">
    <property type="component" value="Unassembled WGS sequence"/>
</dbReference>
<dbReference type="RefSeq" id="WP_146187124.1">
    <property type="nucleotide sequence ID" value="NZ_BDOQ01000002.1"/>
</dbReference>
<evidence type="ECO:0000313" key="2">
    <source>
        <dbReference type="Proteomes" id="UP000245081"/>
    </source>
</evidence>
<evidence type="ECO:0000313" key="1">
    <source>
        <dbReference type="EMBL" id="GBG13061.1"/>
    </source>
</evidence>
<accession>A0A2R5F8R8</accession>
<name>A0A2R5F8R8_9PROT</name>
<gene>
    <name evidence="1" type="ORF">NMK_0599</name>
</gene>
<organism evidence="1 2">
    <name type="scientific">Novimethylophilus kurashikiensis</name>
    <dbReference type="NCBI Taxonomy" id="1825523"/>
    <lineage>
        <taxon>Bacteria</taxon>
        <taxon>Pseudomonadati</taxon>
        <taxon>Pseudomonadota</taxon>
        <taxon>Betaproteobacteria</taxon>
        <taxon>Nitrosomonadales</taxon>
        <taxon>Methylophilaceae</taxon>
        <taxon>Novimethylophilus</taxon>
    </lineage>
</organism>
<protein>
    <submittedName>
        <fullName evidence="1">Uncharacterized protein</fullName>
    </submittedName>
</protein>
<dbReference type="AlphaFoldDB" id="A0A2R5F8R8"/>
<sequence>MFVSHLSSAFPGSDGLGIAPDRRLIHHPHHILAGNSEIGGQNLDVPAIDQSITDEIHRPDLVLTSRQFKGLPFDGNAMSLLAATDG</sequence>